<evidence type="ECO:0000313" key="1">
    <source>
        <dbReference type="EMBL" id="ACF42016.1"/>
    </source>
</evidence>
<protein>
    <recommendedName>
        <fullName evidence="3">Nucleotide kinase</fullName>
    </recommendedName>
</protein>
<organism evidence="1 2">
    <name type="scientific">Morganella phage MmP1</name>
    <dbReference type="NCBI Taxonomy" id="526118"/>
    <lineage>
        <taxon>Viruses</taxon>
        <taxon>Duplodnaviria</taxon>
        <taxon>Heunggongvirae</taxon>
        <taxon>Uroviricota</taxon>
        <taxon>Caudoviricetes</taxon>
        <taxon>Autographivirales</taxon>
        <taxon>Autotranscriptaviridae</taxon>
        <taxon>Studiervirinae</taxon>
        <taxon>Minipunavirus</taxon>
        <taxon>Minipunavirus MmP1</taxon>
    </lineage>
</organism>
<dbReference type="InterPro" id="IPR021739">
    <property type="entry name" value="SaV-like"/>
</dbReference>
<dbReference type="Proteomes" id="UP000001864">
    <property type="component" value="Segment"/>
</dbReference>
<proteinExistence type="predicted"/>
<dbReference type="OrthoDB" id="10863at10239"/>
<gene>
    <name evidence="1" type="ORF">MmP1_gp16</name>
</gene>
<dbReference type="Pfam" id="PF11753">
    <property type="entry name" value="DUF3310"/>
    <property type="match status" value="1"/>
</dbReference>
<evidence type="ECO:0008006" key="3">
    <source>
        <dbReference type="Google" id="ProtNLM"/>
    </source>
</evidence>
<keyword evidence="2" id="KW-1185">Reference proteome</keyword>
<dbReference type="KEGG" id="vg:6492625"/>
<dbReference type="RefSeq" id="YP_002048637.1">
    <property type="nucleotide sequence ID" value="NC_011085.3"/>
</dbReference>
<dbReference type="EMBL" id="EU652770">
    <property type="protein sequence ID" value="ACF42016.1"/>
    <property type="molecule type" value="Genomic_DNA"/>
</dbReference>
<evidence type="ECO:0000313" key="2">
    <source>
        <dbReference type="Proteomes" id="UP000001864"/>
    </source>
</evidence>
<reference evidence="1 2" key="1">
    <citation type="journal article" date="2010" name="Genomics">
        <title>Identification of lytic bacteriophage MmP1, assigned to a new member of T7-like phages infecting Morganella morganii.</title>
        <authorList>
            <person name="Zhu J."/>
            <person name="Rao X."/>
            <person name="Tan Y."/>
            <person name="Xiong K."/>
            <person name="Hu Z."/>
            <person name="Chen Z."/>
            <person name="Jin X."/>
            <person name="Li S."/>
            <person name="Chen Y."/>
            <person name="Hu F."/>
        </authorList>
    </citation>
    <scope>NUCLEOTIDE SEQUENCE [LARGE SCALE GENOMIC DNA]</scope>
</reference>
<accession>B4YQE6</accession>
<dbReference type="GeneID" id="6492625"/>
<sequence length="188" mass="21148">MKYTPDHIIVRLCERNEHKPDSYRPKQDDGTCRTSMNCGGIPCLSCPFRLGNNKDKVLTMGDLRAELGIRRALKSATKEVTESHKGGGAGIYVTGKSEPIEFIPTRSPDVDTAVYHPKHYEVIDEVEAIQVIARSMTVEQFKGYCLGNILKYRLRLGAKDAVEQDLKKAQNYKDIFEKFKGLCHDAAK</sequence>
<name>B4YQE6_9CAUD</name>